<evidence type="ECO:0000313" key="3">
    <source>
        <dbReference type="Proteomes" id="UP000265631"/>
    </source>
</evidence>
<accession>A0A395MZC9</accession>
<keyword evidence="3" id="KW-1185">Reference proteome</keyword>
<dbReference type="AlphaFoldDB" id="A0A395MZC9"/>
<comment type="caution">
    <text evidence="2">The sequence shown here is derived from an EMBL/GenBank/DDBJ whole genome shotgun (WGS) entry which is preliminary data.</text>
</comment>
<evidence type="ECO:0000256" key="1">
    <source>
        <dbReference type="SAM" id="MobiDB-lite"/>
    </source>
</evidence>
<name>A0A395MZC9_9HYPO</name>
<organism evidence="2 3">
    <name type="scientific">Fusarium flagelliforme</name>
    <dbReference type="NCBI Taxonomy" id="2675880"/>
    <lineage>
        <taxon>Eukaryota</taxon>
        <taxon>Fungi</taxon>
        <taxon>Dikarya</taxon>
        <taxon>Ascomycota</taxon>
        <taxon>Pezizomycotina</taxon>
        <taxon>Sordariomycetes</taxon>
        <taxon>Hypocreomycetidae</taxon>
        <taxon>Hypocreales</taxon>
        <taxon>Nectriaceae</taxon>
        <taxon>Fusarium</taxon>
        <taxon>Fusarium incarnatum-equiseti species complex</taxon>
    </lineage>
</organism>
<dbReference type="Proteomes" id="UP000265631">
    <property type="component" value="Unassembled WGS sequence"/>
</dbReference>
<proteinExistence type="predicted"/>
<sequence>MASNAPRDDLDGDILTFSELDFARLGLANKQTQDEFTPQFDTLAEGYPFPIQNNPFPVEQSFFTDDFNLDLSAHPHNEFWLDPALDLQQWQTPPSMQTDTSRDISPLATTDERISTPALNTSFSNNTTDFNTPHKPPAR</sequence>
<feature type="region of interest" description="Disordered" evidence="1">
    <location>
        <begin position="90"/>
        <end position="139"/>
    </location>
</feature>
<keyword evidence="2" id="KW-0813">Transport</keyword>
<keyword evidence="2" id="KW-0762">Sugar transport</keyword>
<protein>
    <submittedName>
        <fullName evidence="2">Sugar transporter</fullName>
    </submittedName>
</protein>
<reference evidence="2 3" key="1">
    <citation type="journal article" date="2018" name="PLoS Pathog.">
        <title>Evolution of structural diversity of trichothecenes, a family of toxins produced by plant pathogenic and entomopathogenic fungi.</title>
        <authorList>
            <person name="Proctor R.H."/>
            <person name="McCormick S.P."/>
            <person name="Kim H.S."/>
            <person name="Cardoza R.E."/>
            <person name="Stanley A.M."/>
            <person name="Lindo L."/>
            <person name="Kelly A."/>
            <person name="Brown D.W."/>
            <person name="Lee T."/>
            <person name="Vaughan M.M."/>
            <person name="Alexander N.J."/>
            <person name="Busman M."/>
            <person name="Gutierrez S."/>
        </authorList>
    </citation>
    <scope>NUCLEOTIDE SEQUENCE [LARGE SCALE GENOMIC DNA]</scope>
    <source>
        <strain evidence="2 3">NRRL 13405</strain>
    </source>
</reference>
<feature type="compositionally biased region" description="Low complexity" evidence="1">
    <location>
        <begin position="120"/>
        <end position="131"/>
    </location>
</feature>
<feature type="compositionally biased region" description="Polar residues" evidence="1">
    <location>
        <begin position="90"/>
        <end position="99"/>
    </location>
</feature>
<evidence type="ECO:0000313" key="2">
    <source>
        <dbReference type="EMBL" id="RFN53264.1"/>
    </source>
</evidence>
<dbReference type="EMBL" id="PXXK01000048">
    <property type="protein sequence ID" value="RFN53264.1"/>
    <property type="molecule type" value="Genomic_DNA"/>
</dbReference>
<gene>
    <name evidence="2" type="ORF">FIE12Z_2483</name>
</gene>